<proteinExistence type="predicted"/>
<sequence length="90" mass="10635">MWETRVQFPTRDTSRLGRKVARYYVGVKSKPMQKDFEIKPSVHAMWETRVQFPTRDTSRLGRKVARYEDRTTCSRAGRALEHVEHVVLNV</sequence>
<protein>
    <submittedName>
        <fullName evidence="1">Uncharacterized protein</fullName>
    </submittedName>
</protein>
<evidence type="ECO:0000313" key="1">
    <source>
        <dbReference type="EMBL" id="CAH2056067.1"/>
    </source>
</evidence>
<name>A0ABN8IH66_9NEOP</name>
<feature type="non-terminal residue" evidence="1">
    <location>
        <position position="1"/>
    </location>
</feature>
<dbReference type="Proteomes" id="UP000837857">
    <property type="component" value="Chromosome 23"/>
</dbReference>
<evidence type="ECO:0000313" key="2">
    <source>
        <dbReference type="Proteomes" id="UP000837857"/>
    </source>
</evidence>
<organism evidence="1 2">
    <name type="scientific">Iphiclides podalirius</name>
    <name type="common">scarce swallowtail</name>
    <dbReference type="NCBI Taxonomy" id="110791"/>
    <lineage>
        <taxon>Eukaryota</taxon>
        <taxon>Metazoa</taxon>
        <taxon>Ecdysozoa</taxon>
        <taxon>Arthropoda</taxon>
        <taxon>Hexapoda</taxon>
        <taxon>Insecta</taxon>
        <taxon>Pterygota</taxon>
        <taxon>Neoptera</taxon>
        <taxon>Endopterygota</taxon>
        <taxon>Lepidoptera</taxon>
        <taxon>Glossata</taxon>
        <taxon>Ditrysia</taxon>
        <taxon>Papilionoidea</taxon>
        <taxon>Papilionidae</taxon>
        <taxon>Papilioninae</taxon>
        <taxon>Iphiclides</taxon>
    </lineage>
</organism>
<gene>
    <name evidence="1" type="ORF">IPOD504_LOCUS9340</name>
</gene>
<dbReference type="EMBL" id="OW152835">
    <property type="protein sequence ID" value="CAH2056067.1"/>
    <property type="molecule type" value="Genomic_DNA"/>
</dbReference>
<reference evidence="1" key="1">
    <citation type="submission" date="2022-03" db="EMBL/GenBank/DDBJ databases">
        <authorList>
            <person name="Martin H S."/>
        </authorList>
    </citation>
    <scope>NUCLEOTIDE SEQUENCE</scope>
</reference>
<accession>A0ABN8IH66</accession>
<keyword evidence="2" id="KW-1185">Reference proteome</keyword>